<dbReference type="PANTHER" id="PTHR47199">
    <property type="entry name" value="PHOTOSYSTEM II STABILITY/ASSEMBLY FACTOR HCF136, CHLOROPLASTIC"/>
    <property type="match status" value="1"/>
</dbReference>
<feature type="domain" description="Secretion system C-terminal sorting" evidence="1">
    <location>
        <begin position="347"/>
        <end position="415"/>
    </location>
</feature>
<dbReference type="EMBL" id="JAEHFX010000006">
    <property type="protein sequence ID" value="MBK0403875.1"/>
    <property type="molecule type" value="Genomic_DNA"/>
</dbReference>
<sequence>MSIFLGFSAQAQWISKPLGFSSDVLVYEMEAVDDNVIWAAGSDDINPAGQAYMKSVDGGNTWQSGMVTNPQDQIINNITAINASTAWVAMVSDTLGGGMIKKTSNGGQTWVNQGSNTYTNANSYPSVIHFFDANNGVVFGDPVGGYFEVYHTNNGGSTWVRVPAASLPAILSGSNGDEYVMFAKAAVSDTIWVGTSEGRILRSVNKGLSWTAANTSLFGIQAVAFTDGNNGLAMSNMGELAKTTNGGLTWTNVMFQGDIYDYDMAAMPRVPGVFVTTGFNSSGFAGSSFTTDGGLNWATLDSMPHMAVAFASVNAGWTSGVNSRVSYQWSGGALGVSEPNTVQAALLYPNPSTGTLYLAEPGITESLFITDLTGREVFSSGKGVSRAAVDLSGLPKGVYLVTLKAGKIIKRQKLVLQ</sequence>
<dbReference type="RefSeq" id="WP_200506645.1">
    <property type="nucleotide sequence ID" value="NZ_JAEHFX010000006.1"/>
</dbReference>
<accession>A0ABS1C3F7</accession>
<keyword evidence="3" id="KW-1185">Reference proteome</keyword>
<dbReference type="NCBIfam" id="TIGR04183">
    <property type="entry name" value="Por_Secre_tail"/>
    <property type="match status" value="1"/>
</dbReference>
<dbReference type="InterPro" id="IPR026444">
    <property type="entry name" value="Secre_tail"/>
</dbReference>
<gene>
    <name evidence="2" type="ORF">I5M27_12845</name>
</gene>
<dbReference type="Gene3D" id="2.130.10.10">
    <property type="entry name" value="YVTN repeat-like/Quinoprotein amine dehydrogenase"/>
    <property type="match status" value="2"/>
</dbReference>
<organism evidence="2 3">
    <name type="scientific">Adhaeribacter terrigena</name>
    <dbReference type="NCBI Taxonomy" id="2793070"/>
    <lineage>
        <taxon>Bacteria</taxon>
        <taxon>Pseudomonadati</taxon>
        <taxon>Bacteroidota</taxon>
        <taxon>Cytophagia</taxon>
        <taxon>Cytophagales</taxon>
        <taxon>Hymenobacteraceae</taxon>
        <taxon>Adhaeribacter</taxon>
    </lineage>
</organism>
<dbReference type="Proteomes" id="UP000644147">
    <property type="component" value="Unassembled WGS sequence"/>
</dbReference>
<evidence type="ECO:0000313" key="3">
    <source>
        <dbReference type="Proteomes" id="UP000644147"/>
    </source>
</evidence>
<evidence type="ECO:0000259" key="1">
    <source>
        <dbReference type="Pfam" id="PF18962"/>
    </source>
</evidence>
<name>A0ABS1C3F7_9BACT</name>
<evidence type="ECO:0000313" key="2">
    <source>
        <dbReference type="EMBL" id="MBK0403875.1"/>
    </source>
</evidence>
<dbReference type="InterPro" id="IPR015943">
    <property type="entry name" value="WD40/YVTN_repeat-like_dom_sf"/>
</dbReference>
<dbReference type="PANTHER" id="PTHR47199:SF2">
    <property type="entry name" value="PHOTOSYSTEM II STABILITY_ASSEMBLY FACTOR HCF136, CHLOROPLASTIC"/>
    <property type="match status" value="1"/>
</dbReference>
<reference evidence="2 3" key="1">
    <citation type="submission" date="2020-12" db="EMBL/GenBank/DDBJ databases">
        <title>Bacterial novel species Adhaeribacter sp. BT258 isolated from soil.</title>
        <authorList>
            <person name="Jung H.-Y."/>
        </authorList>
    </citation>
    <scope>NUCLEOTIDE SEQUENCE [LARGE SCALE GENOMIC DNA]</scope>
    <source>
        <strain evidence="2 3">BT258</strain>
    </source>
</reference>
<protein>
    <submittedName>
        <fullName evidence="2">T9SS type A sorting domain-containing protein</fullName>
    </submittedName>
</protein>
<dbReference type="SUPFAM" id="SSF110296">
    <property type="entry name" value="Oligoxyloglucan reducing end-specific cellobiohydrolase"/>
    <property type="match status" value="2"/>
</dbReference>
<dbReference type="Pfam" id="PF18962">
    <property type="entry name" value="Por_Secre_tail"/>
    <property type="match status" value="1"/>
</dbReference>
<comment type="caution">
    <text evidence="2">The sequence shown here is derived from an EMBL/GenBank/DDBJ whole genome shotgun (WGS) entry which is preliminary data.</text>
</comment>
<proteinExistence type="predicted"/>